<dbReference type="GO" id="GO:0016405">
    <property type="term" value="F:CoA-ligase activity"/>
    <property type="evidence" value="ECO:0007669"/>
    <property type="project" value="TreeGrafter"/>
</dbReference>
<evidence type="ECO:0000313" key="3">
    <source>
        <dbReference type="EMBL" id="TQE99717.1"/>
    </source>
</evidence>
<dbReference type="Proteomes" id="UP000315400">
    <property type="component" value="Unassembled WGS sequence"/>
</dbReference>
<dbReference type="PANTHER" id="PTHR24096">
    <property type="entry name" value="LONG-CHAIN-FATTY-ACID--COA LIGASE"/>
    <property type="match status" value="1"/>
</dbReference>
<dbReference type="Pfam" id="PF13193">
    <property type="entry name" value="AMP-binding_C"/>
    <property type="match status" value="1"/>
</dbReference>
<keyword evidence="3" id="KW-0436">Ligase</keyword>
<name>A0A540VSI0_9GAMM</name>
<feature type="domain" description="AMP-binding enzyme C-terminal" evidence="2">
    <location>
        <begin position="397"/>
        <end position="472"/>
    </location>
</feature>
<dbReference type="Gene3D" id="3.30.300.30">
    <property type="match status" value="1"/>
</dbReference>
<evidence type="ECO:0000313" key="4">
    <source>
        <dbReference type="Proteomes" id="UP000315400"/>
    </source>
</evidence>
<gene>
    <name evidence="3" type="ORF">FKY71_07180</name>
</gene>
<dbReference type="InterPro" id="IPR025110">
    <property type="entry name" value="AMP-bd_C"/>
</dbReference>
<sequence>MGSPDKAAITGWAEAGEWKQYSFAELEDMANGVARALVGAGLSAQSRIGILALNSAEYMAVVLGAMRAGLIAVPINVKFSAETITGILEECEIGYVFCDQTHLDRVHTNCRCVVLDGSGSDGFTAFLDRGHFEVVTPDEDGIALLLYTSGTTGRPKAAMLTHEGQRWVVNTRLADFPGTDNERFIVAAPLYHMNALALLFLTLGAGATCVLLPRFETGVYADGITRWKCTWVTAVPPMIAMLLRDEQALAGTDFDSVKFVRLGSAVVTPQLREQIRQICPEATVINAYGTTESGPVTFMPLTAEDGPVETLGYEHPEVAVRLVDASGAQTDQGVLEIRSPAAMRGYYRRPHIPHPFTQDGYYRTGDIFRRDAEGRYYFVGRHDDMFVCGGENIYPAEVEMVLERHSEIQQACVVPVEDEIKGYKPVAFVAVREGSVILEKDVQDFVLSAVPVYQYPRRIFFVSNMPLAGTNKVDREQLKEKAAKELKKT</sequence>
<accession>A0A540VSI0</accession>
<evidence type="ECO:0000259" key="2">
    <source>
        <dbReference type="Pfam" id="PF13193"/>
    </source>
</evidence>
<dbReference type="InterPro" id="IPR000873">
    <property type="entry name" value="AMP-dep_synth/lig_dom"/>
</dbReference>
<reference evidence="3 4" key="1">
    <citation type="submission" date="2019-06" db="EMBL/GenBank/DDBJ databases">
        <title>Metagenome assembled Genome of Spiribacter salinus SL48-SHIP from the microbial mat of Salt Lake 48 (Novosibirsk region, Russia).</title>
        <authorList>
            <person name="Shipova A."/>
            <person name="Rozanov A.S."/>
            <person name="Bryanskaya A.V."/>
            <person name="Peltek S.E."/>
        </authorList>
    </citation>
    <scope>NUCLEOTIDE SEQUENCE [LARGE SCALE GENOMIC DNA]</scope>
    <source>
        <strain evidence="3">SL48-SHIP-2</strain>
    </source>
</reference>
<dbReference type="InterPro" id="IPR042099">
    <property type="entry name" value="ANL_N_sf"/>
</dbReference>
<dbReference type="Pfam" id="PF00501">
    <property type="entry name" value="AMP-binding"/>
    <property type="match status" value="1"/>
</dbReference>
<feature type="domain" description="AMP-dependent synthetase/ligase" evidence="1">
    <location>
        <begin position="3"/>
        <end position="347"/>
    </location>
</feature>
<dbReference type="SUPFAM" id="SSF56801">
    <property type="entry name" value="Acetyl-CoA synthetase-like"/>
    <property type="match status" value="1"/>
</dbReference>
<dbReference type="PROSITE" id="PS00455">
    <property type="entry name" value="AMP_BINDING"/>
    <property type="match status" value="1"/>
</dbReference>
<proteinExistence type="predicted"/>
<protein>
    <submittedName>
        <fullName evidence="3">Acyl--CoA ligase</fullName>
    </submittedName>
</protein>
<dbReference type="InterPro" id="IPR045851">
    <property type="entry name" value="AMP-bd_C_sf"/>
</dbReference>
<organism evidence="3 4">
    <name type="scientific">Spiribacter salinus</name>
    <dbReference type="NCBI Taxonomy" id="1335746"/>
    <lineage>
        <taxon>Bacteria</taxon>
        <taxon>Pseudomonadati</taxon>
        <taxon>Pseudomonadota</taxon>
        <taxon>Gammaproteobacteria</taxon>
        <taxon>Chromatiales</taxon>
        <taxon>Ectothiorhodospiraceae</taxon>
        <taxon>Spiribacter</taxon>
    </lineage>
</organism>
<dbReference type="AlphaFoldDB" id="A0A540VSI0"/>
<dbReference type="Gene3D" id="3.40.50.12780">
    <property type="entry name" value="N-terminal domain of ligase-like"/>
    <property type="match status" value="1"/>
</dbReference>
<comment type="caution">
    <text evidence="3">The sequence shown here is derived from an EMBL/GenBank/DDBJ whole genome shotgun (WGS) entry which is preliminary data.</text>
</comment>
<evidence type="ECO:0000259" key="1">
    <source>
        <dbReference type="Pfam" id="PF00501"/>
    </source>
</evidence>
<dbReference type="EMBL" id="VIFK01000043">
    <property type="protein sequence ID" value="TQE99717.1"/>
    <property type="molecule type" value="Genomic_DNA"/>
</dbReference>
<dbReference type="InterPro" id="IPR020845">
    <property type="entry name" value="AMP-binding_CS"/>
</dbReference>